<evidence type="ECO:0000256" key="1">
    <source>
        <dbReference type="ARBA" id="ARBA00008894"/>
    </source>
</evidence>
<evidence type="ECO:0000256" key="4">
    <source>
        <dbReference type="ARBA" id="ARBA00022741"/>
    </source>
</evidence>
<dbReference type="Gene3D" id="3.80.10.10">
    <property type="entry name" value="Ribonuclease Inhibitor"/>
    <property type="match status" value="1"/>
</dbReference>
<dbReference type="Pfam" id="PF25019">
    <property type="entry name" value="LRR_R13L1-DRL21"/>
    <property type="match status" value="1"/>
</dbReference>
<evidence type="ECO:0000256" key="2">
    <source>
        <dbReference type="ARBA" id="ARBA00022614"/>
    </source>
</evidence>
<dbReference type="Pfam" id="PF00931">
    <property type="entry name" value="NB-ARC"/>
    <property type="match status" value="1"/>
</dbReference>
<dbReference type="InterPro" id="IPR058922">
    <property type="entry name" value="WHD_DRP"/>
</dbReference>
<evidence type="ECO:0000256" key="5">
    <source>
        <dbReference type="ARBA" id="ARBA00022821"/>
    </source>
</evidence>
<dbReference type="Gene3D" id="1.10.10.10">
    <property type="entry name" value="Winged helix-like DNA-binding domain superfamily/Winged helix DNA-binding domain"/>
    <property type="match status" value="1"/>
</dbReference>
<dbReference type="SUPFAM" id="SSF52058">
    <property type="entry name" value="L domain-like"/>
    <property type="match status" value="1"/>
</dbReference>
<keyword evidence="3" id="KW-0677">Repeat</keyword>
<dbReference type="InterPro" id="IPR042197">
    <property type="entry name" value="Apaf_helical"/>
</dbReference>
<dbReference type="InterPro" id="IPR036388">
    <property type="entry name" value="WH-like_DNA-bd_sf"/>
</dbReference>
<feature type="domain" description="R13L1/DRL21-like LRR repeat region" evidence="10">
    <location>
        <begin position="726"/>
        <end position="849"/>
    </location>
</feature>
<dbReference type="AlphaFoldDB" id="A0AAV8CH27"/>
<keyword evidence="12" id="KW-1185">Reference proteome</keyword>
<keyword evidence="5" id="KW-0611">Plant defense</keyword>
<dbReference type="InterPro" id="IPR032675">
    <property type="entry name" value="LRR_dom_sf"/>
</dbReference>
<organism evidence="11 12">
    <name type="scientific">Rhynchospora pubera</name>
    <dbReference type="NCBI Taxonomy" id="906938"/>
    <lineage>
        <taxon>Eukaryota</taxon>
        <taxon>Viridiplantae</taxon>
        <taxon>Streptophyta</taxon>
        <taxon>Embryophyta</taxon>
        <taxon>Tracheophyta</taxon>
        <taxon>Spermatophyta</taxon>
        <taxon>Magnoliopsida</taxon>
        <taxon>Liliopsida</taxon>
        <taxon>Poales</taxon>
        <taxon>Cyperaceae</taxon>
        <taxon>Cyperoideae</taxon>
        <taxon>Rhynchosporeae</taxon>
        <taxon>Rhynchospora</taxon>
    </lineage>
</organism>
<dbReference type="GO" id="GO:0051707">
    <property type="term" value="P:response to other organism"/>
    <property type="evidence" value="ECO:0007669"/>
    <property type="project" value="UniProtKB-ARBA"/>
</dbReference>
<dbReference type="Pfam" id="PF18052">
    <property type="entry name" value="Rx_N"/>
    <property type="match status" value="1"/>
</dbReference>
<feature type="domain" description="NB-ARC" evidence="7">
    <location>
        <begin position="216"/>
        <end position="368"/>
    </location>
</feature>
<evidence type="ECO:0000259" key="10">
    <source>
        <dbReference type="Pfam" id="PF25019"/>
    </source>
</evidence>
<evidence type="ECO:0000259" key="8">
    <source>
        <dbReference type="Pfam" id="PF18052"/>
    </source>
</evidence>
<feature type="domain" description="Disease resistance N-terminal" evidence="8">
    <location>
        <begin position="30"/>
        <end position="117"/>
    </location>
</feature>
<evidence type="ECO:0000259" key="9">
    <source>
        <dbReference type="Pfam" id="PF23559"/>
    </source>
</evidence>
<dbReference type="InterPro" id="IPR002182">
    <property type="entry name" value="NB-ARC"/>
</dbReference>
<gene>
    <name evidence="11" type="ORF">LUZ62_088166</name>
</gene>
<dbReference type="GO" id="GO:0006952">
    <property type="term" value="P:defense response"/>
    <property type="evidence" value="ECO:0007669"/>
    <property type="project" value="UniProtKB-KW"/>
</dbReference>
<dbReference type="PANTHER" id="PTHR36766">
    <property type="entry name" value="PLANT BROAD-SPECTRUM MILDEW RESISTANCE PROTEIN RPW8"/>
    <property type="match status" value="1"/>
</dbReference>
<dbReference type="Gene3D" id="1.10.8.430">
    <property type="entry name" value="Helical domain of apoptotic protease-activating factors"/>
    <property type="match status" value="1"/>
</dbReference>
<keyword evidence="4" id="KW-0547">Nucleotide-binding</keyword>
<evidence type="ECO:0000256" key="3">
    <source>
        <dbReference type="ARBA" id="ARBA00022737"/>
    </source>
</evidence>
<keyword evidence="2" id="KW-0433">Leucine-rich repeat</keyword>
<evidence type="ECO:0000313" key="11">
    <source>
        <dbReference type="EMBL" id="KAJ4753761.1"/>
    </source>
</evidence>
<keyword evidence="6" id="KW-0067">ATP-binding</keyword>
<evidence type="ECO:0000259" key="7">
    <source>
        <dbReference type="Pfam" id="PF00931"/>
    </source>
</evidence>
<dbReference type="InterPro" id="IPR041118">
    <property type="entry name" value="Rx_N"/>
</dbReference>
<evidence type="ECO:0000256" key="6">
    <source>
        <dbReference type="ARBA" id="ARBA00022840"/>
    </source>
</evidence>
<dbReference type="Gene3D" id="1.20.5.4130">
    <property type="match status" value="1"/>
</dbReference>
<feature type="domain" description="Disease resistance protein winged helix" evidence="9">
    <location>
        <begin position="452"/>
        <end position="523"/>
    </location>
</feature>
<dbReference type="InterPro" id="IPR027417">
    <property type="entry name" value="P-loop_NTPase"/>
</dbReference>
<dbReference type="Proteomes" id="UP001140206">
    <property type="component" value="Chromosome 5"/>
</dbReference>
<sequence length="932" mass="106621">MENSTENSILVDGIKTIWGWLNPALPEKIVEKALDIGCSVFQSEVSRYKNVEEGLRRLKRTSERIDSLLTDAEERRHIDDVSVKKWLRDLKSVSFNTDDLLDTYQTALNVHKKRKRYQINFPSLLPELGPFQRRRFAAEIDKVDNKLEEISKSRQTLRLRGTDGAKKQATGQNILPFQTGSCHDSARILGLVREKKEILELLTDAGASTSVPMPRITFVVIHGAAGIGKTTLAQMVYDDPSLNFGIKAWVCLTERCDVSTAMKKIYEKMTGLKCDYGDFGTVQERLREHLKRRPEDNFLLVIDNLWASDFHFLETLIVPLLAGSKGSKVLITTRYERTCQVCEPIQRFKLTGLHYEDCWLLIQSLALPQGIDHHKDLEPIGKEIAMRCYGSPMAAKALGALLNRRSAEEWSNVLSEMQALKDDSNGPVLASLKISYHHLRYRLKQCFGYCSIFPNGCLFERDQLIRYWIAEGLIQPEGRRRLEAVGIKYFDDLLWRSFFEKVPICDKDQVERYRMPSLMHDLAKQVSEYEFQGLLSGNRVFESRGIEEAQVRCASFIQQSDDSTLNLECIQPYSHLRTLKFSHELSNGLVPLNSTPAHFFCKFVHLRVLDMSNSDLEQVPISVGELIHLRFLGLSNTKIRTLPEKICDLFNLQTLELKGCSKLQNLPKGLQRLFNLRHLDLHLDWEEITDSTEVAIPRGIGQLGDLQTLPRFNVVSDKGQDCNMIELNHLNLRGDLCILNLEKVPMGDAKNANLEEKQFIEKLMLRWHSSARTNKRHQQESEEVIKAIKPHNKLTCLWIVNYPGTKYPTWMGDTSFEKLETIRISNCNNFKFLSLLGKLSRLINLQIDNVPGDTISMLVGFQSLKHLILKNLKSLEDVILRNLNSLCKLTLENEMPELKIVFISGCSVFQAVVMEGDLHNKYERGTLIVDAK</sequence>
<name>A0AAV8CH27_9POAL</name>
<dbReference type="Gene3D" id="3.40.50.300">
    <property type="entry name" value="P-loop containing nucleotide triphosphate hydrolases"/>
    <property type="match status" value="1"/>
</dbReference>
<evidence type="ECO:0000313" key="12">
    <source>
        <dbReference type="Proteomes" id="UP001140206"/>
    </source>
</evidence>
<dbReference type="InterPro" id="IPR056789">
    <property type="entry name" value="LRR_R13L1-DRL21"/>
</dbReference>
<dbReference type="PANTHER" id="PTHR36766:SF40">
    <property type="entry name" value="DISEASE RESISTANCE PROTEIN RGA3"/>
    <property type="match status" value="1"/>
</dbReference>
<accession>A0AAV8CH27</accession>
<dbReference type="EMBL" id="JAMFTS010000005">
    <property type="protein sequence ID" value="KAJ4753761.1"/>
    <property type="molecule type" value="Genomic_DNA"/>
</dbReference>
<dbReference type="GO" id="GO:0005524">
    <property type="term" value="F:ATP binding"/>
    <property type="evidence" value="ECO:0007669"/>
    <property type="project" value="UniProtKB-KW"/>
</dbReference>
<protein>
    <submittedName>
        <fullName evidence="11">Disease resistance protein RGA2</fullName>
    </submittedName>
</protein>
<dbReference type="Pfam" id="PF23559">
    <property type="entry name" value="WHD_DRP"/>
    <property type="match status" value="1"/>
</dbReference>
<dbReference type="GO" id="GO:0043531">
    <property type="term" value="F:ADP binding"/>
    <property type="evidence" value="ECO:0007669"/>
    <property type="project" value="InterPro"/>
</dbReference>
<dbReference type="PRINTS" id="PR00364">
    <property type="entry name" value="DISEASERSIST"/>
</dbReference>
<comment type="caution">
    <text evidence="11">The sequence shown here is derived from an EMBL/GenBank/DDBJ whole genome shotgun (WGS) entry which is preliminary data.</text>
</comment>
<reference evidence="11" key="1">
    <citation type="submission" date="2022-08" db="EMBL/GenBank/DDBJ databases">
        <authorList>
            <person name="Marques A."/>
        </authorList>
    </citation>
    <scope>NUCLEOTIDE SEQUENCE</scope>
    <source>
        <strain evidence="11">RhyPub2mFocal</strain>
        <tissue evidence="11">Leaves</tissue>
    </source>
</reference>
<comment type="similarity">
    <text evidence="1">Belongs to the disease resistance NB-LRR family.</text>
</comment>
<dbReference type="SUPFAM" id="SSF52540">
    <property type="entry name" value="P-loop containing nucleoside triphosphate hydrolases"/>
    <property type="match status" value="1"/>
</dbReference>
<proteinExistence type="inferred from homology"/>